<evidence type="ECO:0000256" key="1">
    <source>
        <dbReference type="SAM" id="Coils"/>
    </source>
</evidence>
<gene>
    <name evidence="2" type="ORF">CCMP2556_LOCUS52783</name>
</gene>
<reference evidence="2 3" key="1">
    <citation type="submission" date="2024-02" db="EMBL/GenBank/DDBJ databases">
        <authorList>
            <person name="Chen Y."/>
            <person name="Shah S."/>
            <person name="Dougan E. K."/>
            <person name="Thang M."/>
            <person name="Chan C."/>
        </authorList>
    </citation>
    <scope>NUCLEOTIDE SEQUENCE [LARGE SCALE GENOMIC DNA]</scope>
</reference>
<feature type="non-terminal residue" evidence="2">
    <location>
        <position position="60"/>
    </location>
</feature>
<evidence type="ECO:0000313" key="2">
    <source>
        <dbReference type="EMBL" id="CAK9114117.1"/>
    </source>
</evidence>
<accession>A0ABP0SNZ4</accession>
<keyword evidence="1" id="KW-0175">Coiled coil</keyword>
<sequence length="60" mass="6991">GYNEQVEQLAECGNLRQVDELLGRTEGRVDLSQERYLERMENLKNNFARAHIEAEKLNAK</sequence>
<proteinExistence type="predicted"/>
<organism evidence="2 3">
    <name type="scientific">Durusdinium trenchii</name>
    <dbReference type="NCBI Taxonomy" id="1381693"/>
    <lineage>
        <taxon>Eukaryota</taxon>
        <taxon>Sar</taxon>
        <taxon>Alveolata</taxon>
        <taxon>Dinophyceae</taxon>
        <taxon>Suessiales</taxon>
        <taxon>Symbiodiniaceae</taxon>
        <taxon>Durusdinium</taxon>
    </lineage>
</organism>
<protein>
    <submittedName>
        <fullName evidence="2">Uncharacterized protein</fullName>
    </submittedName>
</protein>
<dbReference type="EMBL" id="CAXAMN010027950">
    <property type="protein sequence ID" value="CAK9114117.1"/>
    <property type="molecule type" value="Genomic_DNA"/>
</dbReference>
<feature type="non-terminal residue" evidence="2">
    <location>
        <position position="1"/>
    </location>
</feature>
<feature type="coiled-coil region" evidence="1">
    <location>
        <begin position="33"/>
        <end position="60"/>
    </location>
</feature>
<name>A0ABP0SNZ4_9DINO</name>
<dbReference type="Proteomes" id="UP001642484">
    <property type="component" value="Unassembled WGS sequence"/>
</dbReference>
<comment type="caution">
    <text evidence="2">The sequence shown here is derived from an EMBL/GenBank/DDBJ whole genome shotgun (WGS) entry which is preliminary data.</text>
</comment>
<keyword evidence="3" id="KW-1185">Reference proteome</keyword>
<evidence type="ECO:0000313" key="3">
    <source>
        <dbReference type="Proteomes" id="UP001642484"/>
    </source>
</evidence>